<protein>
    <submittedName>
        <fullName evidence="11">Uncharacterized LOC103031998</fullName>
    </submittedName>
</protein>
<evidence type="ECO:0000256" key="7">
    <source>
        <dbReference type="ARBA" id="ARBA00023180"/>
    </source>
</evidence>
<evidence type="ECO:0000256" key="4">
    <source>
        <dbReference type="ARBA" id="ARBA00022859"/>
    </source>
</evidence>
<feature type="transmembrane region" description="Helical" evidence="8">
    <location>
        <begin position="248"/>
        <end position="272"/>
    </location>
</feature>
<evidence type="ECO:0000256" key="5">
    <source>
        <dbReference type="ARBA" id="ARBA00023136"/>
    </source>
</evidence>
<feature type="domain" description="Ig-like" evidence="10">
    <location>
        <begin position="132"/>
        <end position="226"/>
    </location>
</feature>
<organism evidence="11 12">
    <name type="scientific">Astyanax mexicanus</name>
    <name type="common">Blind cave fish</name>
    <name type="synonym">Astyanax fasciatus mexicanus</name>
    <dbReference type="NCBI Taxonomy" id="7994"/>
    <lineage>
        <taxon>Eukaryota</taxon>
        <taxon>Metazoa</taxon>
        <taxon>Chordata</taxon>
        <taxon>Craniata</taxon>
        <taxon>Vertebrata</taxon>
        <taxon>Euteleostomi</taxon>
        <taxon>Actinopterygii</taxon>
        <taxon>Neopterygii</taxon>
        <taxon>Teleostei</taxon>
        <taxon>Ostariophysi</taxon>
        <taxon>Characiformes</taxon>
        <taxon>Characoidei</taxon>
        <taxon>Acestrorhamphidae</taxon>
        <taxon>Acestrorhamphinae</taxon>
        <taxon>Astyanax</taxon>
    </lineage>
</organism>
<feature type="chain" id="PRO_5017194243" evidence="9">
    <location>
        <begin position="24"/>
        <end position="323"/>
    </location>
</feature>
<dbReference type="InterPro" id="IPR013106">
    <property type="entry name" value="Ig_V-set"/>
</dbReference>
<dbReference type="GO" id="GO:0005886">
    <property type="term" value="C:plasma membrane"/>
    <property type="evidence" value="ECO:0007669"/>
    <property type="project" value="UniProtKB-SubCell"/>
</dbReference>
<keyword evidence="5 8" id="KW-0472">Membrane</keyword>
<evidence type="ECO:0000256" key="1">
    <source>
        <dbReference type="ARBA" id="ARBA00004236"/>
    </source>
</evidence>
<dbReference type="PROSITE" id="PS50835">
    <property type="entry name" value="IG_LIKE"/>
    <property type="match status" value="2"/>
</dbReference>
<dbReference type="GO" id="GO:0009617">
    <property type="term" value="P:response to bacterium"/>
    <property type="evidence" value="ECO:0007669"/>
    <property type="project" value="TreeGrafter"/>
</dbReference>
<evidence type="ECO:0000256" key="9">
    <source>
        <dbReference type="SAM" id="SignalP"/>
    </source>
</evidence>
<name>A0A3B1KIR5_ASTMX</name>
<proteinExistence type="predicted"/>
<dbReference type="InterPro" id="IPR007110">
    <property type="entry name" value="Ig-like_dom"/>
</dbReference>
<evidence type="ECO:0000259" key="10">
    <source>
        <dbReference type="PROSITE" id="PS50835"/>
    </source>
</evidence>
<reference evidence="12" key="1">
    <citation type="submission" date="2013-03" db="EMBL/GenBank/DDBJ databases">
        <authorList>
            <person name="Jeffery W."/>
            <person name="Warren W."/>
            <person name="Wilson R.K."/>
        </authorList>
    </citation>
    <scope>NUCLEOTIDE SEQUENCE</scope>
    <source>
        <strain evidence="12">female</strain>
    </source>
</reference>
<dbReference type="InterPro" id="IPR036179">
    <property type="entry name" value="Ig-like_dom_sf"/>
</dbReference>
<dbReference type="Proteomes" id="UP000018467">
    <property type="component" value="Unassembled WGS sequence"/>
</dbReference>
<sequence length="323" mass="35380">MITWNKVVAALCLFTALKTESSGLQVQTVKIGNKVTIKCDQTLDKENTSHFLVWYKQSLGQGPELVVRSFTDNRKPRFALDFDAGRFTVDVGTFDLSISETKEEDEGTYFCGTVISNVVEFGSGTLLFLQADKLNDNPPTETVIKGGDSATLQCSVQPLSCSGDHSVYWFIHGSGESDPGIIFTHGNRSDQCKKSSETVSPTQSCIYKLPKNNLSLSDAGTYYCAVAACGEILFGNGTEVRVADNNRWIQITLVISNVISVVVIIALVGVLLRLRRQNVCNDASKDQPIHINQAEDTADVNYAALNFAKKPPPSRTPRRVQES</sequence>
<dbReference type="PANTHER" id="PTHR19433:SF133">
    <property type="entry name" value="IMMUNE-TYPE RECEPTOR 5 PRECURSOR-RELATED"/>
    <property type="match status" value="1"/>
</dbReference>
<dbReference type="InParanoid" id="A0A3B1KIR5"/>
<evidence type="ECO:0000256" key="2">
    <source>
        <dbReference type="ARBA" id="ARBA00022475"/>
    </source>
</evidence>
<dbReference type="SMART" id="SM00406">
    <property type="entry name" value="IGv"/>
    <property type="match status" value="1"/>
</dbReference>
<evidence type="ECO:0000256" key="3">
    <source>
        <dbReference type="ARBA" id="ARBA00022729"/>
    </source>
</evidence>
<dbReference type="CDD" id="cd00099">
    <property type="entry name" value="IgV"/>
    <property type="match status" value="1"/>
</dbReference>
<evidence type="ECO:0000256" key="8">
    <source>
        <dbReference type="SAM" id="Phobius"/>
    </source>
</evidence>
<keyword evidence="8" id="KW-1133">Transmembrane helix</keyword>
<reference evidence="11" key="3">
    <citation type="submission" date="2025-08" db="UniProtKB">
        <authorList>
            <consortium name="Ensembl"/>
        </authorList>
    </citation>
    <scope>IDENTIFICATION</scope>
</reference>
<dbReference type="GO" id="GO:0002376">
    <property type="term" value="P:immune system process"/>
    <property type="evidence" value="ECO:0007669"/>
    <property type="project" value="UniProtKB-KW"/>
</dbReference>
<dbReference type="Gene3D" id="2.60.40.10">
    <property type="entry name" value="Immunoglobulins"/>
    <property type="match status" value="2"/>
</dbReference>
<comment type="subcellular location">
    <subcellularLocation>
        <location evidence="1">Cell membrane</location>
    </subcellularLocation>
</comment>
<keyword evidence="6" id="KW-1015">Disulfide bond</keyword>
<dbReference type="PANTHER" id="PTHR19433">
    <property type="entry name" value="T-CELL RECEPTOR ALPHA CHAIN V REGION-RELATED"/>
    <property type="match status" value="1"/>
</dbReference>
<dbReference type="SMART" id="SM00409">
    <property type="entry name" value="IG"/>
    <property type="match status" value="2"/>
</dbReference>
<accession>A0A3B1KIR5</accession>
<evidence type="ECO:0000313" key="11">
    <source>
        <dbReference type="Ensembl" id="ENSAMXP00000053905.1"/>
    </source>
</evidence>
<evidence type="ECO:0000256" key="6">
    <source>
        <dbReference type="ARBA" id="ARBA00023157"/>
    </source>
</evidence>
<keyword evidence="7" id="KW-0325">Glycoprotein</keyword>
<dbReference type="AlphaFoldDB" id="A0A3B1KIR5"/>
<keyword evidence="12" id="KW-1185">Reference proteome</keyword>
<dbReference type="InterPro" id="IPR003599">
    <property type="entry name" value="Ig_sub"/>
</dbReference>
<dbReference type="GeneTree" id="ENSGT01030000234530"/>
<feature type="signal peptide" evidence="9">
    <location>
        <begin position="1"/>
        <end position="23"/>
    </location>
</feature>
<dbReference type="Ensembl" id="ENSAMXT00000030095.1">
    <property type="protein sequence ID" value="ENSAMXP00000053905.1"/>
    <property type="gene ID" value="ENSAMXG00000043944.1"/>
</dbReference>
<keyword evidence="3 9" id="KW-0732">Signal</keyword>
<reference evidence="12" key="2">
    <citation type="journal article" date="2014" name="Nat. Commun.">
        <title>The cavefish genome reveals candidate genes for eye loss.</title>
        <authorList>
            <person name="McGaugh S.E."/>
            <person name="Gross J.B."/>
            <person name="Aken B."/>
            <person name="Blin M."/>
            <person name="Borowsky R."/>
            <person name="Chalopin D."/>
            <person name="Hinaux H."/>
            <person name="Jeffery W.R."/>
            <person name="Keene A."/>
            <person name="Ma L."/>
            <person name="Minx P."/>
            <person name="Murphy D."/>
            <person name="O'Quin K.E."/>
            <person name="Retaux S."/>
            <person name="Rohner N."/>
            <person name="Searle S.M."/>
            <person name="Stahl B.A."/>
            <person name="Tabin C."/>
            <person name="Volff J.N."/>
            <person name="Yoshizawa M."/>
            <person name="Warren W.C."/>
        </authorList>
    </citation>
    <scope>NUCLEOTIDE SEQUENCE [LARGE SCALE GENOMIC DNA]</scope>
    <source>
        <strain evidence="12">female</strain>
    </source>
</reference>
<dbReference type="InterPro" id="IPR052051">
    <property type="entry name" value="TCR_complex_component"/>
</dbReference>
<keyword evidence="8" id="KW-0812">Transmembrane</keyword>
<evidence type="ECO:0000313" key="12">
    <source>
        <dbReference type="Proteomes" id="UP000018467"/>
    </source>
</evidence>
<keyword evidence="4" id="KW-0391">Immunity</keyword>
<keyword evidence="2" id="KW-1003">Cell membrane</keyword>
<reference evidence="11" key="4">
    <citation type="submission" date="2025-09" db="UniProtKB">
        <authorList>
            <consortium name="Ensembl"/>
        </authorList>
    </citation>
    <scope>IDENTIFICATION</scope>
</reference>
<dbReference type="InterPro" id="IPR013783">
    <property type="entry name" value="Ig-like_fold"/>
</dbReference>
<dbReference type="SUPFAM" id="SSF48726">
    <property type="entry name" value="Immunoglobulin"/>
    <property type="match status" value="2"/>
</dbReference>
<dbReference type="Pfam" id="PF07686">
    <property type="entry name" value="V-set"/>
    <property type="match status" value="2"/>
</dbReference>
<feature type="domain" description="Ig-like" evidence="10">
    <location>
        <begin position="32"/>
        <end position="111"/>
    </location>
</feature>